<keyword evidence="4" id="KW-1185">Reference proteome</keyword>
<feature type="compositionally biased region" description="Acidic residues" evidence="1">
    <location>
        <begin position="186"/>
        <end position="195"/>
    </location>
</feature>
<proteinExistence type="predicted"/>
<dbReference type="InterPro" id="IPR022617">
    <property type="entry name" value="Rad60/SUMO-like_dom"/>
</dbReference>
<feature type="region of interest" description="Disordered" evidence="1">
    <location>
        <begin position="1"/>
        <end position="251"/>
    </location>
</feature>
<feature type="compositionally biased region" description="Low complexity" evidence="1">
    <location>
        <begin position="1"/>
        <end position="11"/>
    </location>
</feature>
<feature type="compositionally biased region" description="Polar residues" evidence="1">
    <location>
        <begin position="111"/>
        <end position="136"/>
    </location>
</feature>
<evidence type="ECO:0000313" key="4">
    <source>
        <dbReference type="Proteomes" id="UP000572817"/>
    </source>
</evidence>
<protein>
    <submittedName>
        <fullName evidence="3">Small ubiquitin-related modifier SUMO</fullName>
    </submittedName>
</protein>
<dbReference type="InterPro" id="IPR029071">
    <property type="entry name" value="Ubiquitin-like_domsf"/>
</dbReference>
<gene>
    <name evidence="3" type="ORF">GTA08_BOTSDO02957</name>
</gene>
<feature type="compositionally biased region" description="Basic residues" evidence="1">
    <location>
        <begin position="14"/>
        <end position="25"/>
    </location>
</feature>
<accession>A0A8H4J239</accession>
<dbReference type="Pfam" id="PF11976">
    <property type="entry name" value="Rad60-SLD"/>
    <property type="match status" value="1"/>
</dbReference>
<comment type="caution">
    <text evidence="3">The sequence shown here is derived from an EMBL/GenBank/DDBJ whole genome shotgun (WGS) entry which is preliminary data.</text>
</comment>
<feature type="domain" description="Rad60/SUMO-like" evidence="2">
    <location>
        <begin position="382"/>
        <end position="452"/>
    </location>
</feature>
<reference evidence="3" key="1">
    <citation type="submission" date="2020-04" db="EMBL/GenBank/DDBJ databases">
        <title>Genome Assembly and Annotation of Botryosphaeria dothidea sdau 11-99, a Latent Pathogen of Apple Fruit Ring Rot in China.</title>
        <authorList>
            <person name="Yu C."/>
            <person name="Diao Y."/>
            <person name="Lu Q."/>
            <person name="Zhao J."/>
            <person name="Cui S."/>
            <person name="Peng C."/>
            <person name="He B."/>
            <person name="Liu H."/>
        </authorList>
    </citation>
    <scope>NUCLEOTIDE SEQUENCE [LARGE SCALE GENOMIC DNA]</scope>
    <source>
        <strain evidence="3">Sdau11-99</strain>
    </source>
</reference>
<feature type="compositionally biased region" description="Basic and acidic residues" evidence="1">
    <location>
        <begin position="87"/>
        <end position="110"/>
    </location>
</feature>
<dbReference type="EMBL" id="WWBZ02000016">
    <property type="protein sequence ID" value="KAF4310417.1"/>
    <property type="molecule type" value="Genomic_DNA"/>
</dbReference>
<dbReference type="Gene3D" id="3.10.20.90">
    <property type="entry name" value="Phosphatidylinositol 3-kinase Catalytic Subunit, Chain A, domain 1"/>
    <property type="match status" value="1"/>
</dbReference>
<feature type="compositionally biased region" description="Basic and acidic residues" evidence="1">
    <location>
        <begin position="196"/>
        <end position="216"/>
    </location>
</feature>
<dbReference type="AlphaFoldDB" id="A0A8H4J239"/>
<organism evidence="3 4">
    <name type="scientific">Botryosphaeria dothidea</name>
    <dbReference type="NCBI Taxonomy" id="55169"/>
    <lineage>
        <taxon>Eukaryota</taxon>
        <taxon>Fungi</taxon>
        <taxon>Dikarya</taxon>
        <taxon>Ascomycota</taxon>
        <taxon>Pezizomycotina</taxon>
        <taxon>Dothideomycetes</taxon>
        <taxon>Dothideomycetes incertae sedis</taxon>
        <taxon>Botryosphaeriales</taxon>
        <taxon>Botryosphaeriaceae</taxon>
        <taxon>Botryosphaeria</taxon>
    </lineage>
</organism>
<feature type="compositionally biased region" description="Basic and acidic residues" evidence="1">
    <location>
        <begin position="54"/>
        <end position="77"/>
    </location>
</feature>
<evidence type="ECO:0000313" key="3">
    <source>
        <dbReference type="EMBL" id="KAF4310417.1"/>
    </source>
</evidence>
<evidence type="ECO:0000256" key="1">
    <source>
        <dbReference type="SAM" id="MobiDB-lite"/>
    </source>
</evidence>
<sequence length="454" mass="51318">MADSTSAASDAPPKQKRSFFKKPSWKQKVDNPDEDDPTAMFDGSKQTFSAVMEEQERARVKKLQEQEEKARRKELKAARQGKRRKIARDEEQYSDEDHVPATRGDGKNSRSESPLQNDVRSHPANPTQPRSNTNSLPVRYEATAQEHESVLTSATVIDLGDSDSDDGISPAVNGAVKQTSEPTPIDPDDDIDESDPELREIIRETRRKKRLEDEQKAMQGTPPAGAGTQQGPSPGTARGVSTPLTPPPQDPPVQLLITSRIPNTKPLIVARKLRQRLQEVRIAWCKKQGFDREMTDSVFFTFKGRRLFDVATCRSLGLDADCFGNVYMKGNPNWDENDGRITVEAVTQEIYQENLREARRQHEPEAERELELEPEPEQKKTKIIVKTKDFGDVKFTCNPETTFEKMARVSCGRLHLPADKRPYLLFDGERLEPNGTIAELDDFEDGDVLEMRFE</sequence>
<dbReference type="OrthoDB" id="3365399at2759"/>
<evidence type="ECO:0000259" key="2">
    <source>
        <dbReference type="Pfam" id="PF11976"/>
    </source>
</evidence>
<feature type="region of interest" description="Disordered" evidence="1">
    <location>
        <begin position="358"/>
        <end position="377"/>
    </location>
</feature>
<name>A0A8H4J239_9PEZI</name>
<dbReference type="SUPFAM" id="SSF54236">
    <property type="entry name" value="Ubiquitin-like"/>
    <property type="match status" value="1"/>
</dbReference>
<dbReference type="Proteomes" id="UP000572817">
    <property type="component" value="Unassembled WGS sequence"/>
</dbReference>